<evidence type="ECO:0000313" key="3">
    <source>
        <dbReference type="EMBL" id="CAE7226859.1"/>
    </source>
</evidence>
<evidence type="ECO:0000256" key="2">
    <source>
        <dbReference type="SAM" id="SignalP"/>
    </source>
</evidence>
<reference evidence="3" key="1">
    <citation type="submission" date="2021-02" db="EMBL/GenBank/DDBJ databases">
        <authorList>
            <person name="Dougan E. K."/>
            <person name="Rhodes N."/>
            <person name="Thang M."/>
            <person name="Chan C."/>
        </authorList>
    </citation>
    <scope>NUCLEOTIDE SEQUENCE</scope>
</reference>
<dbReference type="OrthoDB" id="423990at2759"/>
<sequence length="398" mass="43067">MPQSMSMLLALGVVLATMTASAQDVESPRQLRGSQSMPDVDDFNETEDNETSEEAKEETPAPSPSQVQIWVPDPSEVSIYDGQEEEEDPALEEARKEEEAKKQLEREEAEGGTCCFSGESSQDTCGTCFPMSIASYKSKCSRKRYCLGECKGTWCETKCILGAASDENKCGTAYPDGIATSGSSCASSSRGCASCNGEWCRAGYASNFHLEEDDHGRETPVYVAPEETDGICCYRGKTGADNMCGACTDVAKDSTCSVKSHCGGCGGTWCPRHGPKCVKAFKDAKNPCHTAFPNSGIASADEYCALNKKQCDSCNGAWCAVGNITYSDGTKYDPNQAWAPENDQRLEEQDEAEIEQAHEEVSHDDTIEDLFPEGLADHGMPGSIPEDEEEDKPMDLYP</sequence>
<feature type="compositionally biased region" description="Acidic residues" evidence="1">
    <location>
        <begin position="82"/>
        <end position="91"/>
    </location>
</feature>
<feature type="compositionally biased region" description="Acidic residues" evidence="1">
    <location>
        <begin position="39"/>
        <end position="52"/>
    </location>
</feature>
<protein>
    <submittedName>
        <fullName evidence="3">PGC protein</fullName>
    </submittedName>
</protein>
<feature type="chain" id="PRO_5032680678" evidence="2">
    <location>
        <begin position="23"/>
        <end position="398"/>
    </location>
</feature>
<gene>
    <name evidence="3" type="primary">PGC</name>
    <name evidence="3" type="ORF">SPIL2461_LOCUS3252</name>
</gene>
<comment type="caution">
    <text evidence="3">The sequence shown here is derived from an EMBL/GenBank/DDBJ whole genome shotgun (WGS) entry which is preliminary data.</text>
</comment>
<keyword evidence="2" id="KW-0732">Signal</keyword>
<dbReference type="Proteomes" id="UP000649617">
    <property type="component" value="Unassembled WGS sequence"/>
</dbReference>
<organism evidence="3 4">
    <name type="scientific">Symbiodinium pilosum</name>
    <name type="common">Dinoflagellate</name>
    <dbReference type="NCBI Taxonomy" id="2952"/>
    <lineage>
        <taxon>Eukaryota</taxon>
        <taxon>Sar</taxon>
        <taxon>Alveolata</taxon>
        <taxon>Dinophyceae</taxon>
        <taxon>Suessiales</taxon>
        <taxon>Symbiodiniaceae</taxon>
        <taxon>Symbiodinium</taxon>
    </lineage>
</organism>
<feature type="signal peptide" evidence="2">
    <location>
        <begin position="1"/>
        <end position="22"/>
    </location>
</feature>
<proteinExistence type="predicted"/>
<dbReference type="AlphaFoldDB" id="A0A812KMM5"/>
<feature type="region of interest" description="Disordered" evidence="1">
    <location>
        <begin position="21"/>
        <end position="105"/>
    </location>
</feature>
<accession>A0A812KMM5</accession>
<feature type="region of interest" description="Disordered" evidence="1">
    <location>
        <begin position="344"/>
        <end position="398"/>
    </location>
</feature>
<evidence type="ECO:0000313" key="4">
    <source>
        <dbReference type="Proteomes" id="UP000649617"/>
    </source>
</evidence>
<evidence type="ECO:0000256" key="1">
    <source>
        <dbReference type="SAM" id="MobiDB-lite"/>
    </source>
</evidence>
<dbReference type="EMBL" id="CAJNIZ010003888">
    <property type="protein sequence ID" value="CAE7226859.1"/>
    <property type="molecule type" value="Genomic_DNA"/>
</dbReference>
<keyword evidence="4" id="KW-1185">Reference proteome</keyword>
<name>A0A812KMM5_SYMPI</name>
<feature type="compositionally biased region" description="Basic and acidic residues" evidence="1">
    <location>
        <begin position="355"/>
        <end position="365"/>
    </location>
</feature>
<feature type="compositionally biased region" description="Basic and acidic residues" evidence="1">
    <location>
        <begin position="92"/>
        <end position="105"/>
    </location>
</feature>